<dbReference type="InterPro" id="IPR000792">
    <property type="entry name" value="Tscrpt_reg_LuxR_C"/>
</dbReference>
<feature type="domain" description="HTH luxR-type" evidence="4">
    <location>
        <begin position="30"/>
        <end position="95"/>
    </location>
</feature>
<evidence type="ECO:0000313" key="6">
    <source>
        <dbReference type="Proteomes" id="UP001220610"/>
    </source>
</evidence>
<dbReference type="PANTHER" id="PTHR44688:SF16">
    <property type="entry name" value="DNA-BINDING TRANSCRIPTIONAL ACTIVATOR DEVR_DOSR"/>
    <property type="match status" value="1"/>
</dbReference>
<dbReference type="InterPro" id="IPR016032">
    <property type="entry name" value="Sig_transdc_resp-reg_C-effctor"/>
</dbReference>
<dbReference type="AlphaFoldDB" id="A0AAJ5WVY9"/>
<dbReference type="CDD" id="cd06170">
    <property type="entry name" value="LuxR_C_like"/>
    <property type="match status" value="1"/>
</dbReference>
<name>A0AAJ5WVY9_9BACT</name>
<dbReference type="EMBL" id="CP119311">
    <property type="protein sequence ID" value="WEK38176.1"/>
    <property type="molecule type" value="Genomic_DNA"/>
</dbReference>
<evidence type="ECO:0000256" key="1">
    <source>
        <dbReference type="ARBA" id="ARBA00023015"/>
    </source>
</evidence>
<evidence type="ECO:0000313" key="5">
    <source>
        <dbReference type="EMBL" id="WEK38176.1"/>
    </source>
</evidence>
<dbReference type="Pfam" id="PF00196">
    <property type="entry name" value="GerE"/>
    <property type="match status" value="1"/>
</dbReference>
<dbReference type="GO" id="GO:0006355">
    <property type="term" value="P:regulation of DNA-templated transcription"/>
    <property type="evidence" value="ECO:0007669"/>
    <property type="project" value="InterPro"/>
</dbReference>
<dbReference type="Proteomes" id="UP001220610">
    <property type="component" value="Chromosome"/>
</dbReference>
<keyword evidence="1" id="KW-0805">Transcription regulation</keyword>
<organism evidence="5 6">
    <name type="scientific">Candidatus Pseudobacter hemicellulosilyticus</name>
    <dbReference type="NCBI Taxonomy" id="3121375"/>
    <lineage>
        <taxon>Bacteria</taxon>
        <taxon>Pseudomonadati</taxon>
        <taxon>Bacteroidota</taxon>
        <taxon>Chitinophagia</taxon>
        <taxon>Chitinophagales</taxon>
        <taxon>Chitinophagaceae</taxon>
        <taxon>Pseudobacter</taxon>
    </lineage>
</organism>
<keyword evidence="2" id="KW-0238">DNA-binding</keyword>
<dbReference type="InterPro" id="IPR036388">
    <property type="entry name" value="WH-like_DNA-bd_sf"/>
</dbReference>
<dbReference type="PRINTS" id="PR00038">
    <property type="entry name" value="HTHLUXR"/>
</dbReference>
<sequence length="97" mass="11160">MTDHWAGIAPNGEAIRTINHFNKKGKVMKKEAASARLTDRELQVLRLIEQELGNKQIAETLFISERTVETHRKNIFRKTQTSSVIGLIKYAYQHKLV</sequence>
<proteinExistence type="predicted"/>
<accession>A0AAJ5WVY9</accession>
<keyword evidence="3" id="KW-0804">Transcription</keyword>
<dbReference type="GO" id="GO:0003677">
    <property type="term" value="F:DNA binding"/>
    <property type="evidence" value="ECO:0007669"/>
    <property type="project" value="UniProtKB-KW"/>
</dbReference>
<dbReference type="PROSITE" id="PS50043">
    <property type="entry name" value="HTH_LUXR_2"/>
    <property type="match status" value="1"/>
</dbReference>
<gene>
    <name evidence="5" type="ORF">P0Y53_11780</name>
</gene>
<dbReference type="PANTHER" id="PTHR44688">
    <property type="entry name" value="DNA-BINDING TRANSCRIPTIONAL ACTIVATOR DEVR_DOSR"/>
    <property type="match status" value="1"/>
</dbReference>
<protein>
    <submittedName>
        <fullName evidence="5">Response regulator transcription factor</fullName>
    </submittedName>
</protein>
<dbReference type="SMART" id="SM00421">
    <property type="entry name" value="HTH_LUXR"/>
    <property type="match status" value="1"/>
</dbReference>
<dbReference type="Gene3D" id="1.10.10.10">
    <property type="entry name" value="Winged helix-like DNA-binding domain superfamily/Winged helix DNA-binding domain"/>
    <property type="match status" value="1"/>
</dbReference>
<reference evidence="5" key="1">
    <citation type="submission" date="2023-03" db="EMBL/GenBank/DDBJ databases">
        <title>Andean soil-derived lignocellulolytic bacterial consortium as a source of novel taxa and putative plastic-active enzymes.</title>
        <authorList>
            <person name="Diaz-Garcia L."/>
            <person name="Chuvochina M."/>
            <person name="Feuerriegel G."/>
            <person name="Bunk B."/>
            <person name="Sproer C."/>
            <person name="Streit W.R."/>
            <person name="Rodriguez L.M."/>
            <person name="Overmann J."/>
            <person name="Jimenez D.J."/>
        </authorList>
    </citation>
    <scope>NUCLEOTIDE SEQUENCE</scope>
    <source>
        <strain evidence="5">MAG 7</strain>
    </source>
</reference>
<evidence type="ECO:0000256" key="2">
    <source>
        <dbReference type="ARBA" id="ARBA00023125"/>
    </source>
</evidence>
<dbReference type="SUPFAM" id="SSF46894">
    <property type="entry name" value="C-terminal effector domain of the bipartite response regulators"/>
    <property type="match status" value="1"/>
</dbReference>
<evidence type="ECO:0000259" key="4">
    <source>
        <dbReference type="PROSITE" id="PS50043"/>
    </source>
</evidence>
<evidence type="ECO:0000256" key="3">
    <source>
        <dbReference type="ARBA" id="ARBA00023163"/>
    </source>
</evidence>